<dbReference type="PROSITE" id="PS00107">
    <property type="entry name" value="PROTEIN_KINASE_ATP"/>
    <property type="match status" value="1"/>
</dbReference>
<keyword evidence="2 5" id="KW-0547">Nucleotide-binding</keyword>
<dbReference type="InterPro" id="IPR000719">
    <property type="entry name" value="Prot_kinase_dom"/>
</dbReference>
<dbReference type="AlphaFoldDB" id="A0A856ML93"/>
<dbReference type="CDD" id="cd14014">
    <property type="entry name" value="STKc_PknB_like"/>
    <property type="match status" value="1"/>
</dbReference>
<keyword evidence="7" id="KW-0723">Serine/threonine-protein kinase</keyword>
<dbReference type="Pfam" id="PF00069">
    <property type="entry name" value="Pkinase"/>
    <property type="match status" value="1"/>
</dbReference>
<protein>
    <submittedName>
        <fullName evidence="7">Serine/threonine protein kinase</fullName>
    </submittedName>
</protein>
<dbReference type="InterPro" id="IPR011009">
    <property type="entry name" value="Kinase-like_dom_sf"/>
</dbReference>
<evidence type="ECO:0000259" key="6">
    <source>
        <dbReference type="PROSITE" id="PS50011"/>
    </source>
</evidence>
<keyword evidence="3 7" id="KW-0418">Kinase</keyword>
<organism evidence="7 8">
    <name type="scientific">Brasilonema sennae CENA114</name>
    <dbReference type="NCBI Taxonomy" id="415709"/>
    <lineage>
        <taxon>Bacteria</taxon>
        <taxon>Bacillati</taxon>
        <taxon>Cyanobacteriota</taxon>
        <taxon>Cyanophyceae</taxon>
        <taxon>Nostocales</taxon>
        <taxon>Scytonemataceae</taxon>
        <taxon>Brasilonema</taxon>
        <taxon>Bromeliae group (in: Brasilonema)</taxon>
    </lineage>
</organism>
<feature type="binding site" evidence="5">
    <location>
        <position position="44"/>
    </location>
    <ligand>
        <name>ATP</name>
        <dbReference type="ChEBI" id="CHEBI:30616"/>
    </ligand>
</feature>
<dbReference type="Gene3D" id="1.10.510.10">
    <property type="entry name" value="Transferase(Phosphotransferase) domain 1"/>
    <property type="match status" value="1"/>
</dbReference>
<dbReference type="InterPro" id="IPR008629">
    <property type="entry name" value="GUN4-like"/>
</dbReference>
<evidence type="ECO:0000256" key="3">
    <source>
        <dbReference type="ARBA" id="ARBA00022777"/>
    </source>
</evidence>
<evidence type="ECO:0000256" key="1">
    <source>
        <dbReference type="ARBA" id="ARBA00022679"/>
    </source>
</evidence>
<proteinExistence type="predicted"/>
<keyword evidence="4 5" id="KW-0067">ATP-binding</keyword>
<name>A0A856ML93_9CYAN</name>
<dbReference type="RefSeq" id="WP_171976821.1">
    <property type="nucleotide sequence ID" value="NZ_CAWOXK010000001.1"/>
</dbReference>
<dbReference type="SMART" id="SM00220">
    <property type="entry name" value="S_TKc"/>
    <property type="match status" value="1"/>
</dbReference>
<sequence length="458" mass="52476">MQLWTPGQPLQNGRFIIQKVLGGGGFGVTYSAIQSPIGKLVVIKTLNQKQQGQADFDKQQVKFVNEGLRLRGCSHPHIVKIYEMIKEAELWGMVMEYIDGQDLWVYVEDRGALPESEALRYIDQVGKALESVHQQELLHRDVKPHNIMLRRGTQEAVLIDFGLAREFAVGITGSMTNAKTAGYAPIEQYQRRGKFDTYTDVYALAATLYTLLTAEVPLPADFRKTGIPLPPPKQHNFRISNRVNDAIVKGMALEPQDRPQTVREFRELLGIATIETQPPFVDKPFPPDPIVQPPFVDKLSSTDPIVDYAKLEGLLRANQWKEADRETYQVMLQAVDRQNEGWMRAQELSNFPCTVLRKIDQLWVEYSDSKFGLSVQQRIWRGIRGYPGKLDRLDSATFYECGKYVGWRRNNEWLRYDNFTFSLEAQEGHLPSFGYGVLLFHEWLPMCSGFFPRIIRCL</sequence>
<reference evidence="7 8" key="1">
    <citation type="submission" date="2018-06" db="EMBL/GenBank/DDBJ databases">
        <title>Comparative genomics of Brasilonema spp. strains.</title>
        <authorList>
            <person name="Alvarenga D.O."/>
            <person name="Fiore M.F."/>
            <person name="Varani A.M."/>
        </authorList>
    </citation>
    <scope>NUCLEOTIDE SEQUENCE [LARGE SCALE GENOMIC DNA]</scope>
    <source>
        <strain evidence="7 8">CENA114</strain>
    </source>
</reference>
<dbReference type="Proteomes" id="UP000503129">
    <property type="component" value="Chromosome"/>
</dbReference>
<dbReference type="CDD" id="cd16383">
    <property type="entry name" value="GUN4"/>
    <property type="match status" value="1"/>
</dbReference>
<evidence type="ECO:0000313" key="7">
    <source>
        <dbReference type="EMBL" id="QDL09696.1"/>
    </source>
</evidence>
<dbReference type="GO" id="GO:0004674">
    <property type="term" value="F:protein serine/threonine kinase activity"/>
    <property type="evidence" value="ECO:0007669"/>
    <property type="project" value="UniProtKB-KW"/>
</dbReference>
<accession>A0A856ML93</accession>
<dbReference type="SUPFAM" id="SSF56112">
    <property type="entry name" value="Protein kinase-like (PK-like)"/>
    <property type="match status" value="1"/>
</dbReference>
<evidence type="ECO:0000256" key="2">
    <source>
        <dbReference type="ARBA" id="ARBA00022741"/>
    </source>
</evidence>
<evidence type="ECO:0000256" key="5">
    <source>
        <dbReference type="PROSITE-ProRule" id="PRU10141"/>
    </source>
</evidence>
<keyword evidence="1" id="KW-0808">Transferase</keyword>
<dbReference type="KEGG" id="bsen:DP114_18935"/>
<dbReference type="Gene3D" id="1.10.10.1770">
    <property type="entry name" value="Gun4-like"/>
    <property type="match status" value="1"/>
</dbReference>
<dbReference type="PROSITE" id="PS00108">
    <property type="entry name" value="PROTEIN_KINASE_ST"/>
    <property type="match status" value="1"/>
</dbReference>
<gene>
    <name evidence="7" type="ORF">DP114_18935</name>
</gene>
<dbReference type="InterPro" id="IPR037215">
    <property type="entry name" value="GUN4-like_sf"/>
</dbReference>
<dbReference type="EMBL" id="CP030118">
    <property type="protein sequence ID" value="QDL09696.1"/>
    <property type="molecule type" value="Genomic_DNA"/>
</dbReference>
<keyword evidence="8" id="KW-1185">Reference proteome</keyword>
<evidence type="ECO:0000313" key="8">
    <source>
        <dbReference type="Proteomes" id="UP000503129"/>
    </source>
</evidence>
<dbReference type="Gene3D" id="1.25.40.620">
    <property type="match status" value="1"/>
</dbReference>
<dbReference type="InterPro" id="IPR017441">
    <property type="entry name" value="Protein_kinase_ATP_BS"/>
</dbReference>
<dbReference type="PROSITE" id="PS50011">
    <property type="entry name" value="PROTEIN_KINASE_DOM"/>
    <property type="match status" value="1"/>
</dbReference>
<dbReference type="PANTHER" id="PTHR43289">
    <property type="entry name" value="MITOGEN-ACTIVATED PROTEIN KINASE KINASE KINASE 20-RELATED"/>
    <property type="match status" value="1"/>
</dbReference>
<feature type="domain" description="Protein kinase" evidence="6">
    <location>
        <begin position="15"/>
        <end position="281"/>
    </location>
</feature>
<dbReference type="Pfam" id="PF05419">
    <property type="entry name" value="GUN4"/>
    <property type="match status" value="1"/>
</dbReference>
<evidence type="ECO:0000256" key="4">
    <source>
        <dbReference type="ARBA" id="ARBA00022840"/>
    </source>
</evidence>
<dbReference type="PANTHER" id="PTHR43289:SF34">
    <property type="entry name" value="SERINE_THREONINE-PROTEIN KINASE YBDM-RELATED"/>
    <property type="match status" value="1"/>
</dbReference>
<dbReference type="InterPro" id="IPR008271">
    <property type="entry name" value="Ser/Thr_kinase_AS"/>
</dbReference>
<dbReference type="GO" id="GO:0005524">
    <property type="term" value="F:ATP binding"/>
    <property type="evidence" value="ECO:0007669"/>
    <property type="project" value="UniProtKB-UniRule"/>
</dbReference>
<dbReference type="SUPFAM" id="SSF140869">
    <property type="entry name" value="GUN4-like"/>
    <property type="match status" value="1"/>
</dbReference>